<protein>
    <recommendedName>
        <fullName evidence="5">PPPDE domain-containing protein</fullName>
    </recommendedName>
</protein>
<proteinExistence type="inferred from homology"/>
<dbReference type="GO" id="GO:0016579">
    <property type="term" value="P:protein deubiquitination"/>
    <property type="evidence" value="ECO:0007669"/>
    <property type="project" value="TreeGrafter"/>
</dbReference>
<comment type="similarity">
    <text evidence="1">Belongs to the DeSI family.</text>
</comment>
<accession>A0A2N3N2V1</accession>
<gene>
    <name evidence="6" type="ORF">jhhlp_006816</name>
</gene>
<feature type="compositionally biased region" description="Basic and acidic residues" evidence="4">
    <location>
        <begin position="267"/>
        <end position="278"/>
    </location>
</feature>
<dbReference type="Gene3D" id="3.90.1720.30">
    <property type="entry name" value="PPPDE domains"/>
    <property type="match status" value="1"/>
</dbReference>
<dbReference type="AlphaFoldDB" id="A0A2N3N2V1"/>
<evidence type="ECO:0000256" key="3">
    <source>
        <dbReference type="ARBA" id="ARBA00022801"/>
    </source>
</evidence>
<dbReference type="Pfam" id="PF05903">
    <property type="entry name" value="Peptidase_C97"/>
    <property type="match status" value="1"/>
</dbReference>
<evidence type="ECO:0000256" key="4">
    <source>
        <dbReference type="SAM" id="MobiDB-lite"/>
    </source>
</evidence>
<dbReference type="InParanoid" id="A0A2N3N2V1"/>
<dbReference type="OrthoDB" id="412286at2759"/>
<evidence type="ECO:0000313" key="7">
    <source>
        <dbReference type="Proteomes" id="UP000233524"/>
    </source>
</evidence>
<dbReference type="InterPro" id="IPR042266">
    <property type="entry name" value="PPPDE_sf"/>
</dbReference>
<dbReference type="PANTHER" id="PTHR12378">
    <property type="entry name" value="DESUMOYLATING ISOPEPTIDASE"/>
    <property type="match status" value="1"/>
</dbReference>
<dbReference type="SMART" id="SM01179">
    <property type="entry name" value="DUF862"/>
    <property type="match status" value="1"/>
</dbReference>
<dbReference type="Proteomes" id="UP000233524">
    <property type="component" value="Unassembled WGS sequence"/>
</dbReference>
<dbReference type="InterPro" id="IPR008580">
    <property type="entry name" value="PPPDE_dom"/>
</dbReference>
<reference evidence="6 7" key="1">
    <citation type="journal article" date="2017" name="G3 (Bethesda)">
        <title>First Draft Genome Sequence of the Pathogenic Fungus Lomentospora prolificans (Formerly Scedosporium prolificans).</title>
        <authorList>
            <person name="Luo R."/>
            <person name="Zimin A."/>
            <person name="Workman R."/>
            <person name="Fan Y."/>
            <person name="Pertea G."/>
            <person name="Grossman N."/>
            <person name="Wear M.P."/>
            <person name="Jia B."/>
            <person name="Miller H."/>
            <person name="Casadevall A."/>
            <person name="Timp W."/>
            <person name="Zhang S.X."/>
            <person name="Salzberg S.L."/>
        </authorList>
    </citation>
    <scope>NUCLEOTIDE SEQUENCE [LARGE SCALE GENOMIC DNA]</scope>
    <source>
        <strain evidence="6 7">JHH-5317</strain>
    </source>
</reference>
<keyword evidence="2" id="KW-0645">Protease</keyword>
<feature type="region of interest" description="Disordered" evidence="4">
    <location>
        <begin position="238"/>
        <end position="278"/>
    </location>
</feature>
<dbReference type="EMBL" id="NLAX01001033">
    <property type="protein sequence ID" value="PKS06742.1"/>
    <property type="molecule type" value="Genomic_DNA"/>
</dbReference>
<evidence type="ECO:0000259" key="5">
    <source>
        <dbReference type="PROSITE" id="PS51858"/>
    </source>
</evidence>
<dbReference type="PANTHER" id="PTHR12378:SF80">
    <property type="entry name" value="IP06716P-RELATED"/>
    <property type="match status" value="1"/>
</dbReference>
<dbReference type="GO" id="GO:0101005">
    <property type="term" value="F:deubiquitinase activity"/>
    <property type="evidence" value="ECO:0007669"/>
    <property type="project" value="TreeGrafter"/>
</dbReference>
<comment type="caution">
    <text evidence="6">The sequence shown here is derived from an EMBL/GenBank/DDBJ whole genome shotgun (WGS) entry which is preliminary data.</text>
</comment>
<name>A0A2N3N2V1_9PEZI</name>
<evidence type="ECO:0000313" key="6">
    <source>
        <dbReference type="EMBL" id="PKS06742.1"/>
    </source>
</evidence>
<dbReference type="PROSITE" id="PS51858">
    <property type="entry name" value="PPPDE"/>
    <property type="match status" value="1"/>
</dbReference>
<feature type="compositionally biased region" description="Acidic residues" evidence="4">
    <location>
        <begin position="244"/>
        <end position="256"/>
    </location>
</feature>
<sequence length="278" mass="30440">MSPDEESEFFLFCPRTPDSPADATGSLGAALPEILRYMNLRPRPARIRPLTLSATAITPTKLVAQTAVLEMPDRESTQSSRPSHRSTLSLQKTEIKINVYDLLPPGKLSSILWTMGTALLHSGVVINGKEYAYGGHDRPGLSGVYWTKPGQVPPGAIFKSEIIHGFTFAAPSEIEATIKDVSAEFMGTSYNLLTRNCNHFTSHLVKRLTGRSGPSWLNRAANIGVAFPCVVPREWVEPPPADIADGELVEDEDQADESSRMLGPVRTDSDSDHDQRKD</sequence>
<dbReference type="STRING" id="41688.A0A2N3N2V1"/>
<evidence type="ECO:0000256" key="1">
    <source>
        <dbReference type="ARBA" id="ARBA00008140"/>
    </source>
</evidence>
<dbReference type="GO" id="GO:0006508">
    <property type="term" value="P:proteolysis"/>
    <property type="evidence" value="ECO:0007669"/>
    <property type="project" value="UniProtKB-KW"/>
</dbReference>
<feature type="domain" description="PPPDE" evidence="5">
    <location>
        <begin position="93"/>
        <end position="235"/>
    </location>
</feature>
<dbReference type="VEuPathDB" id="FungiDB:jhhlp_006816"/>
<keyword evidence="3" id="KW-0378">Hydrolase</keyword>
<evidence type="ECO:0000256" key="2">
    <source>
        <dbReference type="ARBA" id="ARBA00022670"/>
    </source>
</evidence>
<organism evidence="6 7">
    <name type="scientific">Lomentospora prolificans</name>
    <dbReference type="NCBI Taxonomy" id="41688"/>
    <lineage>
        <taxon>Eukaryota</taxon>
        <taxon>Fungi</taxon>
        <taxon>Dikarya</taxon>
        <taxon>Ascomycota</taxon>
        <taxon>Pezizomycotina</taxon>
        <taxon>Sordariomycetes</taxon>
        <taxon>Hypocreomycetidae</taxon>
        <taxon>Microascales</taxon>
        <taxon>Microascaceae</taxon>
        <taxon>Lomentospora</taxon>
    </lineage>
</organism>
<keyword evidence="7" id="KW-1185">Reference proteome</keyword>